<dbReference type="Gene3D" id="3.60.20.10">
    <property type="entry name" value="Glutamine Phosphoribosylpyrophosphate, subunit 1, domain 1"/>
    <property type="match status" value="1"/>
</dbReference>
<evidence type="ECO:0000256" key="3">
    <source>
        <dbReference type="ARBA" id="ARBA00023145"/>
    </source>
</evidence>
<dbReference type="PANTHER" id="PTHR34218">
    <property type="entry name" value="PEPTIDASE S45 PENICILLIN AMIDASE"/>
    <property type="match status" value="1"/>
</dbReference>
<evidence type="ECO:0000256" key="2">
    <source>
        <dbReference type="ARBA" id="ARBA00022801"/>
    </source>
</evidence>
<dbReference type="Gene3D" id="1.10.1400.10">
    <property type="match status" value="1"/>
</dbReference>
<organism evidence="4 5">
    <name type="scientific">Methylocystis iwaonis</name>
    <dbReference type="NCBI Taxonomy" id="2885079"/>
    <lineage>
        <taxon>Bacteria</taxon>
        <taxon>Pseudomonadati</taxon>
        <taxon>Pseudomonadota</taxon>
        <taxon>Alphaproteobacteria</taxon>
        <taxon>Hyphomicrobiales</taxon>
        <taxon>Methylocystaceae</taxon>
        <taxon>Methylocystis</taxon>
    </lineage>
</organism>
<evidence type="ECO:0000256" key="1">
    <source>
        <dbReference type="ARBA" id="ARBA00006586"/>
    </source>
</evidence>
<dbReference type="InterPro" id="IPR043147">
    <property type="entry name" value="Penicillin_amidase_A-knob"/>
</dbReference>
<dbReference type="Gene3D" id="1.10.439.10">
    <property type="entry name" value="Penicillin Amidohydrolase, domain 1"/>
    <property type="match status" value="1"/>
</dbReference>
<keyword evidence="5" id="KW-1185">Reference proteome</keyword>
<keyword evidence="3" id="KW-0865">Zymogen</keyword>
<name>A0ABN6VKW0_9HYPH</name>
<evidence type="ECO:0000313" key="5">
    <source>
        <dbReference type="Proteomes" id="UP001317629"/>
    </source>
</evidence>
<accession>A0ABN6VKW0</accession>
<evidence type="ECO:0000313" key="4">
    <source>
        <dbReference type="EMBL" id="BDV36404.1"/>
    </source>
</evidence>
<dbReference type="InterPro" id="IPR002692">
    <property type="entry name" value="S45"/>
</dbReference>
<dbReference type="InterPro" id="IPR014395">
    <property type="entry name" value="Pen/GL7ACA/AHL_acylase"/>
</dbReference>
<dbReference type="Pfam" id="PF01804">
    <property type="entry name" value="Penicil_amidase"/>
    <property type="match status" value="1"/>
</dbReference>
<dbReference type="PIRSF" id="PIRSF001227">
    <property type="entry name" value="Pen_acylase"/>
    <property type="match status" value="1"/>
</dbReference>
<dbReference type="CDD" id="cd03747">
    <property type="entry name" value="Ntn_PGA_like"/>
    <property type="match status" value="1"/>
</dbReference>
<dbReference type="Proteomes" id="UP001317629">
    <property type="component" value="Plasmid pSS37A-Re-2"/>
</dbReference>
<dbReference type="SUPFAM" id="SSF56235">
    <property type="entry name" value="N-terminal nucleophile aminohydrolases (Ntn hydrolases)"/>
    <property type="match status" value="1"/>
</dbReference>
<gene>
    <name evidence="4" type="ORF">SS37A_39340</name>
</gene>
<dbReference type="InterPro" id="IPR023343">
    <property type="entry name" value="Penicillin_amidase_dom1"/>
</dbReference>
<dbReference type="EMBL" id="AP027144">
    <property type="protein sequence ID" value="BDV36404.1"/>
    <property type="molecule type" value="Genomic_DNA"/>
</dbReference>
<dbReference type="Gene3D" id="2.30.120.10">
    <property type="match status" value="1"/>
</dbReference>
<dbReference type="PANTHER" id="PTHR34218:SF4">
    <property type="entry name" value="ACYL-HOMOSERINE LACTONE ACYLASE QUIP"/>
    <property type="match status" value="1"/>
</dbReference>
<comment type="similarity">
    <text evidence="1">Belongs to the peptidase S45 family.</text>
</comment>
<sequence length="790" mass="86315">MFGGTASLVIACYAAVYSLPSIQFPSGPRNAPGLSAAVSINLDHYGVPHIEARTREDAFTALGYMTGRDRLFQIDIMRRKTVGRLAEILGEPLVEDDRLNRTFGFSRLAEQILARLPESQRTVLAAYAAGVNQAMDDLLTLPFEFWALNYKPERWSPKDSILVALNLSTLSYAVEEERMASVMREALPAAVVSFLTPDSDCYNEKVAPSGANICADTSRPPDELRTLLHQSTKRATKSGAIREMRAARGSNAWVIGGGKTRDGRAIVANDMHLTLGLPNIWYQADLRYGPHRMEGLFLPGLPMMIVGSNGHIAWGLTSVDGDFSDLVRLRKDPGDNNRYATPKGVQAFSSRSESIAVRGKESVSVDVRDTIWGPVLPQPLLGEEVAVAWSMLDASATNLNLLQLDEARTVREALSILQSAGTPPLNGLVADDRGSIGWTLMGKIPARRGLRGIYSEHWDASEVGWDGFLSPSALPTIVDPPEGYIVSTNQRMLPTSVFSTRLSQDYPGGFRAWRVDDALRGSSKLGVAEMVALQLDTKTDFYRFYRDIALRALKGPASQGQPEAARLLAALESWDGRAEPPSKGLALITEFRQTLLQEILSPIFEDCRRLDPGFTYRWSNSDVPLQAIIRSGDPSFLPQSENSSDWTNFLQAALAESAKRLEAKHGRPISEISWGDINQVAIAHPFSRVAPFLSALLDLPRSPVAGCPQCVRLYEVADGEGVGATARTVIVPGEEQKSVIQFAGGQSGQFGSAHYSDRQQDWVSGRATSLRSQEVVSTILLTPAGARYNQ</sequence>
<reference evidence="4 5" key="1">
    <citation type="journal article" date="2023" name="Int. J. Syst. Evol. Microbiol.">
        <title>Methylocystis iwaonis sp. nov., a type II methane-oxidizing bacterium from surface soil of a rice paddy field in Japan, and emended description of the genus Methylocystis (ex Whittenbury et al. 1970) Bowman et al. 1993.</title>
        <authorList>
            <person name="Kaise H."/>
            <person name="Sawadogo J.B."/>
            <person name="Alam M.S."/>
            <person name="Ueno C."/>
            <person name="Dianou D."/>
            <person name="Shinjo R."/>
            <person name="Asakawa S."/>
        </authorList>
    </citation>
    <scope>NUCLEOTIDE SEQUENCE [LARGE SCALE GENOMIC DNA]</scope>
    <source>
        <strain evidence="4 5">SS37A-Re</strain>
    </source>
</reference>
<proteinExistence type="inferred from homology"/>
<protein>
    <submittedName>
        <fullName evidence="4">Penicillin amidase</fullName>
    </submittedName>
</protein>
<dbReference type="InterPro" id="IPR029055">
    <property type="entry name" value="Ntn_hydrolases_N"/>
</dbReference>
<geneLocation type="plasmid" evidence="4 5">
    <name>pSS37A-Re-2</name>
</geneLocation>
<keyword evidence="4" id="KW-0614">Plasmid</keyword>
<dbReference type="InterPro" id="IPR043146">
    <property type="entry name" value="Penicillin_amidase_N_B-knob"/>
</dbReference>
<dbReference type="RefSeq" id="WP_281932695.1">
    <property type="nucleotide sequence ID" value="NZ_AP027144.1"/>
</dbReference>
<keyword evidence="2" id="KW-0378">Hydrolase</keyword>